<dbReference type="STRING" id="200324.A0A2N5TVL8"/>
<sequence length="161" mass="17818">MPHYHSIPTPPMMGNSRDYQDHSATYARRRLFRQTGSGRQSQDILADLIEQPLPPDLDQDCNDSQKLSRCLVFAVVQLLALAICNHTTDKLTSVTKLFISEPGLISQLSELVNLKISGEGLGGDIQAAVFHALEEILQYCPPSSLVTFTLNMVALVIIRIN</sequence>
<dbReference type="Proteomes" id="UP000235388">
    <property type="component" value="Unassembled WGS sequence"/>
</dbReference>
<protein>
    <submittedName>
        <fullName evidence="1">Uncharacterized protein</fullName>
    </submittedName>
</protein>
<organism evidence="1 2">
    <name type="scientific">Puccinia coronata f. sp. avenae</name>
    <dbReference type="NCBI Taxonomy" id="200324"/>
    <lineage>
        <taxon>Eukaryota</taxon>
        <taxon>Fungi</taxon>
        <taxon>Dikarya</taxon>
        <taxon>Basidiomycota</taxon>
        <taxon>Pucciniomycotina</taxon>
        <taxon>Pucciniomycetes</taxon>
        <taxon>Pucciniales</taxon>
        <taxon>Pucciniaceae</taxon>
        <taxon>Puccinia</taxon>
    </lineage>
</organism>
<name>A0A2N5TVL8_9BASI</name>
<evidence type="ECO:0000313" key="1">
    <source>
        <dbReference type="EMBL" id="PLW29535.1"/>
    </source>
</evidence>
<dbReference type="AlphaFoldDB" id="A0A2N5TVL8"/>
<evidence type="ECO:0000313" key="2">
    <source>
        <dbReference type="Proteomes" id="UP000235388"/>
    </source>
</evidence>
<comment type="caution">
    <text evidence="1">The sequence shown here is derived from an EMBL/GenBank/DDBJ whole genome shotgun (WGS) entry which is preliminary data.</text>
</comment>
<dbReference type="EMBL" id="PGCJ01000407">
    <property type="protein sequence ID" value="PLW29535.1"/>
    <property type="molecule type" value="Genomic_DNA"/>
</dbReference>
<keyword evidence="2" id="KW-1185">Reference proteome</keyword>
<proteinExistence type="predicted"/>
<accession>A0A2N5TVL8</accession>
<reference evidence="1 2" key="1">
    <citation type="submission" date="2017-11" db="EMBL/GenBank/DDBJ databases">
        <title>De novo assembly and phasing of dikaryotic genomes from two isolates of Puccinia coronata f. sp. avenae, the causal agent of oat crown rust.</title>
        <authorList>
            <person name="Miller M.E."/>
            <person name="Zhang Y."/>
            <person name="Omidvar V."/>
            <person name="Sperschneider J."/>
            <person name="Schwessinger B."/>
            <person name="Raley C."/>
            <person name="Palmer J.M."/>
            <person name="Garnica D."/>
            <person name="Upadhyaya N."/>
            <person name="Rathjen J."/>
            <person name="Taylor J.M."/>
            <person name="Park R.F."/>
            <person name="Dodds P.N."/>
            <person name="Hirsch C.D."/>
            <person name="Kianian S.F."/>
            <person name="Figueroa M."/>
        </authorList>
    </citation>
    <scope>NUCLEOTIDE SEQUENCE [LARGE SCALE GENOMIC DNA]</scope>
    <source>
        <strain evidence="1">12NC29</strain>
    </source>
</reference>
<gene>
    <name evidence="1" type="ORF">PCANC_22670</name>
</gene>